<keyword evidence="1 2" id="KW-0732">Signal</keyword>
<sequence>MIRNRQCSVVAMKIVLLTFMLESVNGQEKMLGAAEVRVNQLELCPDFENDPFALQWTQRKLNRTTEAWSGNMSFDVHIGEGVWLYANAAKKVDGGWKPNAYQLNHSNVCEFLMEYGGDNFKKVLIEIGVEPECPVPPGSYSLKDYVVDYDSLPQTLLYGEFRIEAQVMLDDGPGLWIVRNMEMCPDNDQYESSLKVIRKKINRTHDGFTYEYQLATDINTEAAVRLSPSIV</sequence>
<proteinExistence type="predicted"/>
<evidence type="ECO:0000256" key="2">
    <source>
        <dbReference type="SAM" id="SignalP"/>
    </source>
</evidence>
<evidence type="ECO:0000313" key="3">
    <source>
        <dbReference type="EMBL" id="GBP59984.1"/>
    </source>
</evidence>
<reference evidence="3 4" key="1">
    <citation type="journal article" date="2019" name="Commun. Biol.">
        <title>The bagworm genome reveals a unique fibroin gene that provides high tensile strength.</title>
        <authorList>
            <person name="Kono N."/>
            <person name="Nakamura H."/>
            <person name="Ohtoshi R."/>
            <person name="Tomita M."/>
            <person name="Numata K."/>
            <person name="Arakawa K."/>
        </authorList>
    </citation>
    <scope>NUCLEOTIDE SEQUENCE [LARGE SCALE GENOMIC DNA]</scope>
</reference>
<dbReference type="AlphaFoldDB" id="A0A4C1XC21"/>
<dbReference type="Gene3D" id="2.70.220.10">
    <property type="entry name" value="Ganglioside GM2 activator"/>
    <property type="match status" value="1"/>
</dbReference>
<dbReference type="Pfam" id="PF06477">
    <property type="entry name" value="DUF1091"/>
    <property type="match status" value="1"/>
</dbReference>
<dbReference type="PANTHER" id="PTHR21112:SF0">
    <property type="entry name" value="CHEMOSENSORY PROTEIN A 29A-RELATED"/>
    <property type="match status" value="1"/>
</dbReference>
<dbReference type="InterPro" id="IPR010512">
    <property type="entry name" value="DUF1091"/>
</dbReference>
<dbReference type="Proteomes" id="UP000299102">
    <property type="component" value="Unassembled WGS sequence"/>
</dbReference>
<evidence type="ECO:0000313" key="4">
    <source>
        <dbReference type="Proteomes" id="UP000299102"/>
    </source>
</evidence>
<name>A0A4C1XC21_EUMVA</name>
<protein>
    <submittedName>
        <fullName evidence="3">Uncharacterized protein</fullName>
    </submittedName>
</protein>
<comment type="caution">
    <text evidence="3">The sequence shown here is derived from an EMBL/GenBank/DDBJ whole genome shotgun (WGS) entry which is preliminary data.</text>
</comment>
<dbReference type="OrthoDB" id="8179976at2759"/>
<feature type="signal peptide" evidence="2">
    <location>
        <begin position="1"/>
        <end position="26"/>
    </location>
</feature>
<dbReference type="PANTHER" id="PTHR21112">
    <property type="entry name" value="CHEMOSENSORY PROTEIN A 29A-RELATED"/>
    <property type="match status" value="1"/>
</dbReference>
<organism evidence="3 4">
    <name type="scientific">Eumeta variegata</name>
    <name type="common">Bagworm moth</name>
    <name type="synonym">Eumeta japonica</name>
    <dbReference type="NCBI Taxonomy" id="151549"/>
    <lineage>
        <taxon>Eukaryota</taxon>
        <taxon>Metazoa</taxon>
        <taxon>Ecdysozoa</taxon>
        <taxon>Arthropoda</taxon>
        <taxon>Hexapoda</taxon>
        <taxon>Insecta</taxon>
        <taxon>Pterygota</taxon>
        <taxon>Neoptera</taxon>
        <taxon>Endopterygota</taxon>
        <taxon>Lepidoptera</taxon>
        <taxon>Glossata</taxon>
        <taxon>Ditrysia</taxon>
        <taxon>Tineoidea</taxon>
        <taxon>Psychidae</taxon>
        <taxon>Oiketicinae</taxon>
        <taxon>Eumeta</taxon>
    </lineage>
</organism>
<gene>
    <name evidence="3" type="ORF">EVAR_41266_1</name>
</gene>
<dbReference type="InterPro" id="IPR036846">
    <property type="entry name" value="GM2-AP_sf"/>
</dbReference>
<keyword evidence="4" id="KW-1185">Reference proteome</keyword>
<feature type="chain" id="PRO_5020033047" evidence="2">
    <location>
        <begin position="27"/>
        <end position="231"/>
    </location>
</feature>
<accession>A0A4C1XC21</accession>
<evidence type="ECO:0000256" key="1">
    <source>
        <dbReference type="ARBA" id="ARBA00022729"/>
    </source>
</evidence>
<dbReference type="EMBL" id="BGZK01000776">
    <property type="protein sequence ID" value="GBP59984.1"/>
    <property type="molecule type" value="Genomic_DNA"/>
</dbReference>